<sequence length="870" mass="97744">MAESSALKTQFAPFDNRQKIKGGRPWCDHCKKPGHSRETCWKIHGKPVDWKPRQPLEKEGRGNHVATDEQSPQPEASPFNKEQMEMLQKLLSPLLSVQSQTGSSSNQVIGSGTLAHKGNFLSAFTTGKKRKKPWIVDSGASDHMTGDATIFDTYSSCPNNLTVRIADGSLSKVAGTGSVVLSRDLTLNSVLLVPNLDCNLLSISKLTKEKRCITNFSSTHCEFQDLDSRKTIGNAEECSGLYILKERHDPQEQPQMTVGEFLAQEGIIHLSSCVDTPQQNGIAERKNRHLLEEHIQEETEERALSQQTHEAEPGPNPSKLPGNNAPDGTVDSELENDILNMPIAWRKGVRSCTQHPIGNFISYDKLSPTFRAFTSSITEIQVPQNIQEAFKYPKWKTAVDEEVRALEKNGTWEITDLPRGKKPVGCKWIFTVKYKADGNVDRYKARLVAKGFTQSYGIDYQETFAPVAKLNTVRILLSLAANLDWSLHQLDVKNAFLNGDLEEEVYMDIPAGLETTSNFNKVVKGYGFVQCQSDHTLFVKHFPEGKLAIIIVYVDDIILTDDHEEKIDLLKKLLTKEFEIKDLGNLKYFLGMEIARSKKGIAVSQRKYVLDLLNETGMLGCKPAETPMDTTVKLKESDGSAPVDKGRYQRLVGKLIYLSHTRPDIGFSVSVVSQFMNNPTEKHMTAVIRILRYLKMTPGKGLFFQRTTKKEIEIFSDADWAGSVTDRRSTSSYCSFVWGNLVTWRSKKQSVVARSSAEAEFRAMAQGICEGIWLNRLLEELRVPLKHPMVLYCDNQAAISIAKNPVHHDRTKHVEIDRHFIKEKIEEGVFKVSYTPTNCQTADILTKALARVNFEDLTEKLGMINIYNAA</sequence>
<reference evidence="5 6" key="1">
    <citation type="journal article" date="2018" name="PLoS Genet.">
        <title>Population sequencing reveals clonal diversity and ancestral inbreeding in the grapevine cultivar Chardonnay.</title>
        <authorList>
            <person name="Roach M.J."/>
            <person name="Johnson D.L."/>
            <person name="Bohlmann J."/>
            <person name="van Vuuren H.J."/>
            <person name="Jones S.J."/>
            <person name="Pretorius I.S."/>
            <person name="Schmidt S.A."/>
            <person name="Borneman A.R."/>
        </authorList>
    </citation>
    <scope>NUCLEOTIDE SEQUENCE [LARGE SCALE GENOMIC DNA]</scope>
    <source>
        <strain evidence="6">cv. Chardonnay</strain>
        <tissue evidence="5">Leaf</tissue>
    </source>
</reference>
<dbReference type="EMBL" id="QGNW01000684">
    <property type="protein sequence ID" value="RVW66162.1"/>
    <property type="molecule type" value="Genomic_DNA"/>
</dbReference>
<dbReference type="Gene3D" id="3.30.420.10">
    <property type="entry name" value="Ribonuclease H-like superfamily/Ribonuclease H"/>
    <property type="match status" value="1"/>
</dbReference>
<organism evidence="5 6">
    <name type="scientific">Vitis vinifera</name>
    <name type="common">Grape</name>
    <dbReference type="NCBI Taxonomy" id="29760"/>
    <lineage>
        <taxon>Eukaryota</taxon>
        <taxon>Viridiplantae</taxon>
        <taxon>Streptophyta</taxon>
        <taxon>Embryophyta</taxon>
        <taxon>Tracheophyta</taxon>
        <taxon>Spermatophyta</taxon>
        <taxon>Magnoliopsida</taxon>
        <taxon>eudicotyledons</taxon>
        <taxon>Gunneridae</taxon>
        <taxon>Pentapetalae</taxon>
        <taxon>rosids</taxon>
        <taxon>Vitales</taxon>
        <taxon>Vitaceae</taxon>
        <taxon>Viteae</taxon>
        <taxon>Vitis</taxon>
    </lineage>
</organism>
<dbReference type="AlphaFoldDB" id="A0A438G1R7"/>
<keyword evidence="1" id="KW-0645">Protease</keyword>
<dbReference type="PANTHER" id="PTHR11439">
    <property type="entry name" value="GAG-POL-RELATED RETROTRANSPOSON"/>
    <property type="match status" value="1"/>
</dbReference>
<evidence type="ECO:0000259" key="4">
    <source>
        <dbReference type="Pfam" id="PF22936"/>
    </source>
</evidence>
<evidence type="ECO:0000256" key="2">
    <source>
        <dbReference type="SAM" id="MobiDB-lite"/>
    </source>
</evidence>
<keyword evidence="1" id="KW-0064">Aspartyl protease</keyword>
<gene>
    <name evidence="5" type="primary">RE2_1112</name>
    <name evidence="5" type="ORF">CK203_007398</name>
</gene>
<feature type="region of interest" description="Disordered" evidence="2">
    <location>
        <begin position="297"/>
        <end position="332"/>
    </location>
</feature>
<feature type="region of interest" description="Disordered" evidence="2">
    <location>
        <begin position="1"/>
        <end position="25"/>
    </location>
</feature>
<dbReference type="GO" id="GO:0004190">
    <property type="term" value="F:aspartic-type endopeptidase activity"/>
    <property type="evidence" value="ECO:0007669"/>
    <property type="project" value="UniProtKB-KW"/>
</dbReference>
<dbReference type="Pfam" id="PF22936">
    <property type="entry name" value="Pol_BBD"/>
    <property type="match status" value="1"/>
</dbReference>
<evidence type="ECO:0000259" key="3">
    <source>
        <dbReference type="Pfam" id="PF07727"/>
    </source>
</evidence>
<dbReference type="InterPro" id="IPR012337">
    <property type="entry name" value="RNaseH-like_sf"/>
</dbReference>
<protein>
    <submittedName>
        <fullName evidence="5">Retrovirus-related Pol polyprotein from transposon RE2</fullName>
    </submittedName>
</protein>
<dbReference type="InterPro" id="IPR036397">
    <property type="entry name" value="RNaseH_sf"/>
</dbReference>
<dbReference type="InterPro" id="IPR043502">
    <property type="entry name" value="DNA/RNA_pol_sf"/>
</dbReference>
<proteinExistence type="predicted"/>
<dbReference type="GO" id="GO:0003676">
    <property type="term" value="F:nucleic acid binding"/>
    <property type="evidence" value="ECO:0007669"/>
    <property type="project" value="InterPro"/>
</dbReference>
<evidence type="ECO:0000313" key="5">
    <source>
        <dbReference type="EMBL" id="RVW66162.1"/>
    </source>
</evidence>
<dbReference type="SUPFAM" id="SSF56672">
    <property type="entry name" value="DNA/RNA polymerases"/>
    <property type="match status" value="1"/>
</dbReference>
<name>A0A438G1R7_VITVI</name>
<dbReference type="SUPFAM" id="SSF53098">
    <property type="entry name" value="Ribonuclease H-like"/>
    <property type="match status" value="1"/>
</dbReference>
<keyword evidence="1" id="KW-0378">Hydrolase</keyword>
<dbReference type="InterPro" id="IPR013103">
    <property type="entry name" value="RVT_2"/>
</dbReference>
<dbReference type="InterPro" id="IPR054722">
    <property type="entry name" value="PolX-like_BBD"/>
</dbReference>
<dbReference type="PANTHER" id="PTHR11439:SF486">
    <property type="entry name" value="RLK (RECEPTOR-LIKE KINASE) PROTEIN, PUTATIVE-RELATED"/>
    <property type="match status" value="1"/>
</dbReference>
<evidence type="ECO:0000313" key="6">
    <source>
        <dbReference type="Proteomes" id="UP000288805"/>
    </source>
</evidence>
<dbReference type="Pfam" id="PF07727">
    <property type="entry name" value="RVT_2"/>
    <property type="match status" value="1"/>
</dbReference>
<dbReference type="Proteomes" id="UP000288805">
    <property type="component" value="Unassembled WGS sequence"/>
</dbReference>
<accession>A0A438G1R7</accession>
<feature type="region of interest" description="Disordered" evidence="2">
    <location>
        <begin position="49"/>
        <end position="77"/>
    </location>
</feature>
<feature type="compositionally biased region" description="Basic and acidic residues" evidence="2">
    <location>
        <begin position="49"/>
        <end position="62"/>
    </location>
</feature>
<feature type="domain" description="Reverse transcriptase Ty1/copia-type" evidence="3">
    <location>
        <begin position="409"/>
        <end position="524"/>
    </location>
</feature>
<evidence type="ECO:0000256" key="1">
    <source>
        <dbReference type="ARBA" id="ARBA00022750"/>
    </source>
</evidence>
<dbReference type="CDD" id="cd09272">
    <property type="entry name" value="RNase_HI_RT_Ty1"/>
    <property type="match status" value="1"/>
</dbReference>
<feature type="domain" description="Retrovirus-related Pol polyprotein from transposon TNT 1-94-like beta-barrel" evidence="4">
    <location>
        <begin position="134"/>
        <end position="209"/>
    </location>
</feature>
<comment type="caution">
    <text evidence="5">The sequence shown here is derived from an EMBL/GenBank/DDBJ whole genome shotgun (WGS) entry which is preliminary data.</text>
</comment>